<sequence>MNPPLIYRKALELCELSRAIASYVTHNKDLLKLYQSNSLRDIIADSLLTDTILIQQQIDRAEKSSNPVVRFRTTRFISVMIRNLQGYTNGLEHHGVNEKEYLNLLRIEIKSFKKAFKKWSKTLGKHNGEGNWGYQDYLGY</sequence>
<reference evidence="1" key="1">
    <citation type="submission" date="2022-11" db="EMBL/GenBank/DDBJ databases">
        <title>The characterization of three novel Bacteroidetes species and genomic analysis of their roles in tidal elemental geochemical cycles.</title>
        <authorList>
            <person name="Ma K.-J."/>
        </authorList>
    </citation>
    <scope>NUCLEOTIDE SEQUENCE</scope>
    <source>
        <strain evidence="1">M415</strain>
    </source>
</reference>
<name>A0AAE3MMF6_9FLAO</name>
<comment type="caution">
    <text evidence="1">The sequence shown here is derived from an EMBL/GenBank/DDBJ whole genome shotgun (WGS) entry which is preliminary data.</text>
</comment>
<dbReference type="EMBL" id="JAPFQP010000004">
    <property type="protein sequence ID" value="MCX2720535.1"/>
    <property type="molecule type" value="Genomic_DNA"/>
</dbReference>
<dbReference type="Proteomes" id="UP001207116">
    <property type="component" value="Unassembled WGS sequence"/>
</dbReference>
<dbReference type="RefSeq" id="WP_266014830.1">
    <property type="nucleotide sequence ID" value="NZ_JAPFQP010000004.1"/>
</dbReference>
<proteinExistence type="predicted"/>
<accession>A0AAE3MMF6</accession>
<evidence type="ECO:0000313" key="1">
    <source>
        <dbReference type="EMBL" id="MCX2720535.1"/>
    </source>
</evidence>
<dbReference type="AlphaFoldDB" id="A0AAE3MMF6"/>
<protein>
    <submittedName>
        <fullName evidence="1">Uncharacterized protein</fullName>
    </submittedName>
</protein>
<keyword evidence="2" id="KW-1185">Reference proteome</keyword>
<gene>
    <name evidence="1" type="ORF">OO016_13040</name>
</gene>
<evidence type="ECO:0000313" key="2">
    <source>
        <dbReference type="Proteomes" id="UP001207116"/>
    </source>
</evidence>
<organism evidence="1 2">
    <name type="scientific">Lentiprolixibacter aurantiacus</name>
    <dbReference type="NCBI Taxonomy" id="2993939"/>
    <lineage>
        <taxon>Bacteria</taxon>
        <taxon>Pseudomonadati</taxon>
        <taxon>Bacteroidota</taxon>
        <taxon>Flavobacteriia</taxon>
        <taxon>Flavobacteriales</taxon>
        <taxon>Flavobacteriaceae</taxon>
        <taxon>Lentiprolixibacter</taxon>
    </lineage>
</organism>